<proteinExistence type="predicted"/>
<feature type="transmembrane region" description="Helical" evidence="1">
    <location>
        <begin position="56"/>
        <end position="75"/>
    </location>
</feature>
<gene>
    <name evidence="2" type="ORF">ACFQZI_13195</name>
</gene>
<dbReference type="Proteomes" id="UP001597073">
    <property type="component" value="Unassembled WGS sequence"/>
</dbReference>
<feature type="transmembrane region" description="Helical" evidence="1">
    <location>
        <begin position="21"/>
        <end position="44"/>
    </location>
</feature>
<organism evidence="2 3">
    <name type="scientific">Mucilaginibacter lutimaris</name>
    <dbReference type="NCBI Taxonomy" id="931629"/>
    <lineage>
        <taxon>Bacteria</taxon>
        <taxon>Pseudomonadati</taxon>
        <taxon>Bacteroidota</taxon>
        <taxon>Sphingobacteriia</taxon>
        <taxon>Sphingobacteriales</taxon>
        <taxon>Sphingobacteriaceae</taxon>
        <taxon>Mucilaginibacter</taxon>
    </lineage>
</organism>
<dbReference type="EMBL" id="JBHTIA010000009">
    <property type="protein sequence ID" value="MFD0765812.1"/>
    <property type="molecule type" value="Genomic_DNA"/>
</dbReference>
<sequence length="111" mass="12010">MSNNSYNDFKNGIKSDIKETGASLLLVGGLMLLACILLVVFLFAVKSTTIDVSTRLMLGGGAGIIGLLLIFSPTARVRIAQIWLFGLIAIPLLFVLFLVGYMFYTAFSSIK</sequence>
<dbReference type="RefSeq" id="WP_377143152.1">
    <property type="nucleotide sequence ID" value="NZ_JBHTIA010000009.1"/>
</dbReference>
<protein>
    <recommendedName>
        <fullName evidence="4">Osmoprotectant transport system permease protein</fullName>
    </recommendedName>
</protein>
<evidence type="ECO:0000256" key="1">
    <source>
        <dbReference type="SAM" id="Phobius"/>
    </source>
</evidence>
<keyword evidence="1" id="KW-1133">Transmembrane helix</keyword>
<name>A0ABW2ZI44_9SPHI</name>
<keyword evidence="1" id="KW-0472">Membrane</keyword>
<evidence type="ECO:0008006" key="4">
    <source>
        <dbReference type="Google" id="ProtNLM"/>
    </source>
</evidence>
<keyword evidence="3" id="KW-1185">Reference proteome</keyword>
<accession>A0ABW2ZI44</accession>
<evidence type="ECO:0000313" key="2">
    <source>
        <dbReference type="EMBL" id="MFD0765812.1"/>
    </source>
</evidence>
<feature type="transmembrane region" description="Helical" evidence="1">
    <location>
        <begin position="82"/>
        <end position="104"/>
    </location>
</feature>
<reference evidence="3" key="1">
    <citation type="journal article" date="2019" name="Int. J. Syst. Evol. Microbiol.">
        <title>The Global Catalogue of Microorganisms (GCM) 10K type strain sequencing project: providing services to taxonomists for standard genome sequencing and annotation.</title>
        <authorList>
            <consortium name="The Broad Institute Genomics Platform"/>
            <consortium name="The Broad Institute Genome Sequencing Center for Infectious Disease"/>
            <person name="Wu L."/>
            <person name="Ma J."/>
        </authorList>
    </citation>
    <scope>NUCLEOTIDE SEQUENCE [LARGE SCALE GENOMIC DNA]</scope>
    <source>
        <strain evidence="3">CCUG 60742</strain>
    </source>
</reference>
<keyword evidence="1" id="KW-0812">Transmembrane</keyword>
<comment type="caution">
    <text evidence="2">The sequence shown here is derived from an EMBL/GenBank/DDBJ whole genome shotgun (WGS) entry which is preliminary data.</text>
</comment>
<evidence type="ECO:0000313" key="3">
    <source>
        <dbReference type="Proteomes" id="UP001597073"/>
    </source>
</evidence>